<gene>
    <name evidence="1" type="ORF">H4R21_005883</name>
</gene>
<dbReference type="Proteomes" id="UP001140087">
    <property type="component" value="Unassembled WGS sequence"/>
</dbReference>
<name>A0ACC1KR69_9FUNG</name>
<keyword evidence="2" id="KW-1185">Reference proteome</keyword>
<feature type="non-terminal residue" evidence="1">
    <location>
        <position position="1"/>
    </location>
</feature>
<accession>A0ACC1KR69</accession>
<evidence type="ECO:0000313" key="2">
    <source>
        <dbReference type="Proteomes" id="UP001140087"/>
    </source>
</evidence>
<sequence>AGEKEVIIDEIAQLHHNIAAANPGADPARHVYECVPDMVHVFHQFLSLPDARRAIARAGEFIASL</sequence>
<comment type="caution">
    <text evidence="1">The sequence shown here is derived from an EMBL/GenBank/DDBJ whole genome shotgun (WGS) entry which is preliminary data.</text>
</comment>
<dbReference type="EMBL" id="JANBUN010002865">
    <property type="protein sequence ID" value="KAJ2793482.1"/>
    <property type="molecule type" value="Genomic_DNA"/>
</dbReference>
<evidence type="ECO:0000313" key="1">
    <source>
        <dbReference type="EMBL" id="KAJ2793482.1"/>
    </source>
</evidence>
<proteinExistence type="predicted"/>
<protein>
    <submittedName>
        <fullName evidence="1">Uncharacterized protein</fullName>
    </submittedName>
</protein>
<organism evidence="1 2">
    <name type="scientific">Coemansia helicoidea</name>
    <dbReference type="NCBI Taxonomy" id="1286919"/>
    <lineage>
        <taxon>Eukaryota</taxon>
        <taxon>Fungi</taxon>
        <taxon>Fungi incertae sedis</taxon>
        <taxon>Zoopagomycota</taxon>
        <taxon>Kickxellomycotina</taxon>
        <taxon>Kickxellomycetes</taxon>
        <taxon>Kickxellales</taxon>
        <taxon>Kickxellaceae</taxon>
        <taxon>Coemansia</taxon>
    </lineage>
</organism>
<reference evidence="1" key="1">
    <citation type="submission" date="2022-07" db="EMBL/GenBank/DDBJ databases">
        <title>Phylogenomic reconstructions and comparative analyses of Kickxellomycotina fungi.</title>
        <authorList>
            <person name="Reynolds N.K."/>
            <person name="Stajich J.E."/>
            <person name="Barry K."/>
            <person name="Grigoriev I.V."/>
            <person name="Crous P."/>
            <person name="Smith M.E."/>
        </authorList>
    </citation>
    <scope>NUCLEOTIDE SEQUENCE</scope>
    <source>
        <strain evidence="1">BCRC 34780</strain>
    </source>
</reference>